<dbReference type="GO" id="GO:0022857">
    <property type="term" value="F:transmembrane transporter activity"/>
    <property type="evidence" value="ECO:0007669"/>
    <property type="project" value="InterPro"/>
</dbReference>
<evidence type="ECO:0000256" key="2">
    <source>
        <dbReference type="ARBA" id="ARBA00007520"/>
    </source>
</evidence>
<feature type="transmembrane region" description="Helical" evidence="8">
    <location>
        <begin position="357"/>
        <end position="383"/>
    </location>
</feature>
<feature type="transmembrane region" description="Helical" evidence="8">
    <location>
        <begin position="304"/>
        <end position="327"/>
    </location>
</feature>
<evidence type="ECO:0000256" key="5">
    <source>
        <dbReference type="ARBA" id="ARBA00022692"/>
    </source>
</evidence>
<keyword evidence="6 8" id="KW-1133">Transmembrane helix</keyword>
<feature type="domain" description="Major facilitator superfamily (MFS) profile" evidence="9">
    <location>
        <begin position="15"/>
        <end position="495"/>
    </location>
</feature>
<feature type="transmembrane region" description="Helical" evidence="8">
    <location>
        <begin position="138"/>
        <end position="160"/>
    </location>
</feature>
<feature type="transmembrane region" description="Helical" evidence="8">
    <location>
        <begin position="472"/>
        <end position="490"/>
    </location>
</feature>
<dbReference type="SUPFAM" id="SSF103473">
    <property type="entry name" value="MFS general substrate transporter"/>
    <property type="match status" value="1"/>
</dbReference>
<accession>A0A4R2Q239</accession>
<keyword evidence="4" id="KW-1003">Cell membrane</keyword>
<dbReference type="GO" id="GO:0005886">
    <property type="term" value="C:plasma membrane"/>
    <property type="evidence" value="ECO:0007669"/>
    <property type="project" value="UniProtKB-SubCell"/>
</dbReference>
<dbReference type="Gene3D" id="1.20.1720.10">
    <property type="entry name" value="Multidrug resistance protein D"/>
    <property type="match status" value="1"/>
</dbReference>
<dbReference type="Pfam" id="PF07690">
    <property type="entry name" value="MFS_1"/>
    <property type="match status" value="1"/>
</dbReference>
<dbReference type="EMBL" id="SLXQ01000029">
    <property type="protein sequence ID" value="TCP40671.1"/>
    <property type="molecule type" value="Genomic_DNA"/>
</dbReference>
<feature type="transmembrane region" description="Helical" evidence="8">
    <location>
        <begin position="201"/>
        <end position="219"/>
    </location>
</feature>
<comment type="caution">
    <text evidence="10">The sequence shown here is derived from an EMBL/GenBank/DDBJ whole genome shotgun (WGS) entry which is preliminary data.</text>
</comment>
<dbReference type="PANTHER" id="PTHR23501">
    <property type="entry name" value="MAJOR FACILITATOR SUPERFAMILY"/>
    <property type="match status" value="1"/>
</dbReference>
<gene>
    <name evidence="10" type="ORF">EV191_1299</name>
</gene>
<dbReference type="InterPro" id="IPR020846">
    <property type="entry name" value="MFS_dom"/>
</dbReference>
<evidence type="ECO:0000313" key="11">
    <source>
        <dbReference type="Proteomes" id="UP000294911"/>
    </source>
</evidence>
<feature type="transmembrane region" description="Helical" evidence="8">
    <location>
        <begin position="334"/>
        <end position="351"/>
    </location>
</feature>
<feature type="transmembrane region" description="Helical" evidence="8">
    <location>
        <begin position="80"/>
        <end position="99"/>
    </location>
</feature>
<protein>
    <submittedName>
        <fullName evidence="10">EmrB/QacA subfamily drug resistance transporter</fullName>
    </submittedName>
</protein>
<organism evidence="10 11">
    <name type="scientific">Tamaricihabitans halophyticus</name>
    <dbReference type="NCBI Taxonomy" id="1262583"/>
    <lineage>
        <taxon>Bacteria</taxon>
        <taxon>Bacillati</taxon>
        <taxon>Actinomycetota</taxon>
        <taxon>Actinomycetes</taxon>
        <taxon>Pseudonocardiales</taxon>
        <taxon>Pseudonocardiaceae</taxon>
        <taxon>Tamaricihabitans</taxon>
    </lineage>
</organism>
<dbReference type="InterPro" id="IPR036259">
    <property type="entry name" value="MFS_trans_sf"/>
</dbReference>
<evidence type="ECO:0000256" key="8">
    <source>
        <dbReference type="SAM" id="Phobius"/>
    </source>
</evidence>
<dbReference type="Proteomes" id="UP000294911">
    <property type="component" value="Unassembled WGS sequence"/>
</dbReference>
<keyword evidence="11" id="KW-1185">Reference proteome</keyword>
<keyword evidence="5 8" id="KW-0812">Transmembrane</keyword>
<evidence type="ECO:0000256" key="3">
    <source>
        <dbReference type="ARBA" id="ARBA00022448"/>
    </source>
</evidence>
<feature type="transmembrane region" description="Helical" evidence="8">
    <location>
        <begin position="44"/>
        <end position="68"/>
    </location>
</feature>
<feature type="transmembrane region" description="Helical" evidence="8">
    <location>
        <begin position="166"/>
        <end position="189"/>
    </location>
</feature>
<name>A0A4R2Q239_9PSEU</name>
<evidence type="ECO:0000256" key="6">
    <source>
        <dbReference type="ARBA" id="ARBA00022989"/>
    </source>
</evidence>
<dbReference type="OrthoDB" id="9807274at2"/>
<feature type="transmembrane region" description="Helical" evidence="8">
    <location>
        <begin position="267"/>
        <end position="284"/>
    </location>
</feature>
<evidence type="ECO:0000256" key="7">
    <source>
        <dbReference type="ARBA" id="ARBA00023136"/>
    </source>
</evidence>
<dbReference type="PANTHER" id="PTHR23501:SF191">
    <property type="entry name" value="VACUOLAR BASIC AMINO ACID TRANSPORTER 4"/>
    <property type="match status" value="1"/>
</dbReference>
<keyword evidence="7 8" id="KW-0472">Membrane</keyword>
<comment type="subcellular location">
    <subcellularLocation>
        <location evidence="1">Cell inner membrane</location>
        <topology evidence="1">Multi-pass membrane protein</topology>
    </subcellularLocation>
</comment>
<feature type="transmembrane region" description="Helical" evidence="8">
    <location>
        <begin position="105"/>
        <end position="126"/>
    </location>
</feature>
<proteinExistence type="inferred from homology"/>
<comment type="similarity">
    <text evidence="2">Belongs to the major facilitator superfamily. TCR/Tet family.</text>
</comment>
<dbReference type="AlphaFoldDB" id="A0A4R2Q239"/>
<dbReference type="RefSeq" id="WP_132881252.1">
    <property type="nucleotide sequence ID" value="NZ_SLXQ01000029.1"/>
</dbReference>
<dbReference type="PROSITE" id="PS50850">
    <property type="entry name" value="MFS"/>
    <property type="match status" value="1"/>
</dbReference>
<dbReference type="InterPro" id="IPR011701">
    <property type="entry name" value="MFS"/>
</dbReference>
<evidence type="ECO:0000256" key="1">
    <source>
        <dbReference type="ARBA" id="ARBA00004429"/>
    </source>
</evidence>
<feature type="transmembrane region" description="Helical" evidence="8">
    <location>
        <begin position="225"/>
        <end position="247"/>
    </location>
</feature>
<reference evidence="10 11" key="1">
    <citation type="submission" date="2019-03" db="EMBL/GenBank/DDBJ databases">
        <title>Genomic Encyclopedia of Type Strains, Phase IV (KMG-IV): sequencing the most valuable type-strain genomes for metagenomic binning, comparative biology and taxonomic classification.</title>
        <authorList>
            <person name="Goeker M."/>
        </authorList>
    </citation>
    <scope>NUCLEOTIDE SEQUENCE [LARGE SCALE GENOMIC DNA]</scope>
    <source>
        <strain evidence="10 11">DSM 45765</strain>
    </source>
</reference>
<dbReference type="CDD" id="cd17502">
    <property type="entry name" value="MFS_Azr1_MDR_like"/>
    <property type="match status" value="1"/>
</dbReference>
<dbReference type="Gene3D" id="1.20.1250.20">
    <property type="entry name" value="MFS general substrate transporter like domains"/>
    <property type="match status" value="1"/>
</dbReference>
<dbReference type="FunFam" id="1.20.1720.10:FF:000004">
    <property type="entry name" value="EmrB/QacA family drug resistance transporter"/>
    <property type="match status" value="1"/>
</dbReference>
<keyword evidence="3" id="KW-0813">Transport</keyword>
<evidence type="ECO:0000256" key="4">
    <source>
        <dbReference type="ARBA" id="ARBA00022475"/>
    </source>
</evidence>
<evidence type="ECO:0000313" key="10">
    <source>
        <dbReference type="EMBL" id="TCP40671.1"/>
    </source>
</evidence>
<sequence>MRTTESAGVAGRGRVLTALVATMALTAMDTTIVATTVPQVVADLGGFSLFSWVFSSYLLAQTVTIPIYGKLADSYGRKPVLLAGSGIFLLGSLLCAISPNMVSLIIFRAIQGIGAGGAQATISTVASDLYSIAERGRVQAWLSSVWGISAVVAPMLGGAFAEYVSWRWIFLVNLPIGAVALFLLVRYLHEDVPNTRRKVDYLGASLVLLAAGLLLLGLLQGGTGWAWSSPMSIGVFVAAGVFGLLAVFVERRAAEPILPPWLFQRRVIAGSCLAMLGMGVLVIGPTSFLPTYGQSLLGLGPIEAGLVLASMSITWPLASAVSARLYLRIGFRNTALVGALLCALGGGTLFTLPDPGSVVQCVLAAAVLGAGFGLITAALMVGVQAGLGWSQRGVATGAVQFSRFLGSALGAAVYGAVSNTTMANRLAEAPDRLAGQLPGDVNGVSEALGEGELAGQSAEYLRHTLYSGMHNVFLVLLIVGVLIVAILLFLTPRRFPVLDEQVVDRSAGSAADAPARSD</sequence>
<evidence type="ECO:0000259" key="9">
    <source>
        <dbReference type="PROSITE" id="PS50850"/>
    </source>
</evidence>